<proteinExistence type="predicted"/>
<reference evidence="3" key="2">
    <citation type="submission" date="2022-01" db="EMBL/GenBank/DDBJ databases">
        <authorList>
            <person name="Yamashiro T."/>
            <person name="Shiraishi A."/>
            <person name="Satake H."/>
            <person name="Nakayama K."/>
        </authorList>
    </citation>
    <scope>NUCLEOTIDE SEQUENCE</scope>
</reference>
<protein>
    <submittedName>
        <fullName evidence="3">Uncharacterized protein</fullName>
    </submittedName>
</protein>
<keyword evidence="1" id="KW-0175">Coiled coil</keyword>
<evidence type="ECO:0000313" key="4">
    <source>
        <dbReference type="Proteomes" id="UP001151760"/>
    </source>
</evidence>
<reference evidence="3" key="1">
    <citation type="journal article" date="2022" name="Int. J. Mol. Sci.">
        <title>Draft Genome of Tanacetum Coccineum: Genomic Comparison of Closely Related Tanacetum-Family Plants.</title>
        <authorList>
            <person name="Yamashiro T."/>
            <person name="Shiraishi A."/>
            <person name="Nakayama K."/>
            <person name="Satake H."/>
        </authorList>
    </citation>
    <scope>NUCLEOTIDE SEQUENCE</scope>
</reference>
<sequence>MDKEIENLEKKIKELDNIVYKVGQSAQTVHMLMKPQVFYDDTHKQALGYQNPFYLKKAQRIKPTLYDGSVIFKKYDVISVTDKEETLILEELNKLSQDFGEHFVPQKALSTEQAFWLPLSNPNSKQPNVTQTPVRVEVPKELPKCSVDKKLFEIEKKELKLENERLLEHIICQDVVNIVMHADVKSVNVLPVPNTFLDDNIALDVMKMENDRLMELLVSQDLVHTAVNSLAVINDYQSMERSYIEEYEKNLKLAAELLQMNELSKTCSRLEQQCISLELELQHNKESFKNDKPCEKRDAFEFREFFIINELKAQLQAKDTTISNLKKHIQELKGKSMADCSESVNYIRISKENADTLRDIVKQARTSNPLDNALAYACMYMKQIQELSIYVSDTCPSSPLKSEKLVAVTPMNKARKVTFSKTSATSENNTQKQVDIHKTQTTNKPLMPSTNVKCSTNASRSKPQSETKNTRIM</sequence>
<comment type="caution">
    <text evidence="3">The sequence shown here is derived from an EMBL/GenBank/DDBJ whole genome shotgun (WGS) entry which is preliminary data.</text>
</comment>
<feature type="compositionally biased region" description="Basic and acidic residues" evidence="2">
    <location>
        <begin position="463"/>
        <end position="473"/>
    </location>
</feature>
<dbReference type="EMBL" id="BQNB010011027">
    <property type="protein sequence ID" value="GJS85124.1"/>
    <property type="molecule type" value="Genomic_DNA"/>
</dbReference>
<evidence type="ECO:0000256" key="2">
    <source>
        <dbReference type="SAM" id="MobiDB-lite"/>
    </source>
</evidence>
<feature type="region of interest" description="Disordered" evidence="2">
    <location>
        <begin position="419"/>
        <end position="473"/>
    </location>
</feature>
<organism evidence="3 4">
    <name type="scientific">Tanacetum coccineum</name>
    <dbReference type="NCBI Taxonomy" id="301880"/>
    <lineage>
        <taxon>Eukaryota</taxon>
        <taxon>Viridiplantae</taxon>
        <taxon>Streptophyta</taxon>
        <taxon>Embryophyta</taxon>
        <taxon>Tracheophyta</taxon>
        <taxon>Spermatophyta</taxon>
        <taxon>Magnoliopsida</taxon>
        <taxon>eudicotyledons</taxon>
        <taxon>Gunneridae</taxon>
        <taxon>Pentapetalae</taxon>
        <taxon>asterids</taxon>
        <taxon>campanulids</taxon>
        <taxon>Asterales</taxon>
        <taxon>Asteraceae</taxon>
        <taxon>Asteroideae</taxon>
        <taxon>Anthemideae</taxon>
        <taxon>Anthemidinae</taxon>
        <taxon>Tanacetum</taxon>
    </lineage>
</organism>
<evidence type="ECO:0000256" key="1">
    <source>
        <dbReference type="SAM" id="Coils"/>
    </source>
</evidence>
<feature type="coiled-coil region" evidence="1">
    <location>
        <begin position="308"/>
        <end position="335"/>
    </location>
</feature>
<feature type="compositionally biased region" description="Polar residues" evidence="2">
    <location>
        <begin position="419"/>
        <end position="462"/>
    </location>
</feature>
<name>A0ABQ4Z4M8_9ASTR</name>
<gene>
    <name evidence="3" type="ORF">Tco_0751665</name>
</gene>
<keyword evidence="4" id="KW-1185">Reference proteome</keyword>
<dbReference type="Proteomes" id="UP001151760">
    <property type="component" value="Unassembled WGS sequence"/>
</dbReference>
<accession>A0ABQ4Z4M8</accession>
<feature type="coiled-coil region" evidence="1">
    <location>
        <begin position="253"/>
        <end position="280"/>
    </location>
</feature>
<evidence type="ECO:0000313" key="3">
    <source>
        <dbReference type="EMBL" id="GJS85124.1"/>
    </source>
</evidence>